<evidence type="ECO:0000313" key="3">
    <source>
        <dbReference type="EMBL" id="ORZ37308.1"/>
    </source>
</evidence>
<keyword evidence="4" id="KW-1185">Reference proteome</keyword>
<feature type="domain" description="DUF7918" evidence="2">
    <location>
        <begin position="7"/>
        <end position="223"/>
    </location>
</feature>
<dbReference type="PANTHER" id="PTHR36223">
    <property type="entry name" value="BETA-LACTAMASE-TYPE TRANSPEPTIDASE FOLD DOMAIN CONTAINING PROTEIN"/>
    <property type="match status" value="1"/>
</dbReference>
<evidence type="ECO:0000259" key="2">
    <source>
        <dbReference type="Pfam" id="PF25534"/>
    </source>
</evidence>
<dbReference type="Proteomes" id="UP000193411">
    <property type="component" value="Unassembled WGS sequence"/>
</dbReference>
<gene>
    <name evidence="3" type="ORF">BCR44DRAFT_1430896</name>
</gene>
<accession>A0A1Y2HRU0</accession>
<feature type="region of interest" description="Disordered" evidence="1">
    <location>
        <begin position="219"/>
        <end position="313"/>
    </location>
</feature>
<reference evidence="3 4" key="1">
    <citation type="submission" date="2016-07" db="EMBL/GenBank/DDBJ databases">
        <title>Pervasive Adenine N6-methylation of Active Genes in Fungi.</title>
        <authorList>
            <consortium name="DOE Joint Genome Institute"/>
            <person name="Mondo S.J."/>
            <person name="Dannebaum R.O."/>
            <person name="Kuo R.C."/>
            <person name="Labutti K."/>
            <person name="Haridas S."/>
            <person name="Kuo A."/>
            <person name="Salamov A."/>
            <person name="Ahrendt S.R."/>
            <person name="Lipzen A."/>
            <person name="Sullivan W."/>
            <person name="Andreopoulos W.B."/>
            <person name="Clum A."/>
            <person name="Lindquist E."/>
            <person name="Daum C."/>
            <person name="Ramamoorthy G.K."/>
            <person name="Gryganskyi A."/>
            <person name="Culley D."/>
            <person name="Magnuson J.K."/>
            <person name="James T.Y."/>
            <person name="O'Malley M.A."/>
            <person name="Stajich J.E."/>
            <person name="Spatafora J.W."/>
            <person name="Visel A."/>
            <person name="Grigoriev I.V."/>
        </authorList>
    </citation>
    <scope>NUCLEOTIDE SEQUENCE [LARGE SCALE GENOMIC DNA]</scope>
    <source>
        <strain evidence="3 4">PL171</strain>
    </source>
</reference>
<name>A0A1Y2HRU0_9FUNG</name>
<protein>
    <recommendedName>
        <fullName evidence="2">DUF7918 domain-containing protein</fullName>
    </recommendedName>
</protein>
<feature type="compositionally biased region" description="Low complexity" evidence="1">
    <location>
        <begin position="264"/>
        <end position="273"/>
    </location>
</feature>
<comment type="caution">
    <text evidence="3">The sequence shown here is derived from an EMBL/GenBank/DDBJ whole genome shotgun (WGS) entry which is preliminary data.</text>
</comment>
<dbReference type="EMBL" id="MCFL01000013">
    <property type="protein sequence ID" value="ORZ37308.1"/>
    <property type="molecule type" value="Genomic_DNA"/>
</dbReference>
<proteinExistence type="predicted"/>
<dbReference type="InterPro" id="IPR057678">
    <property type="entry name" value="DUF7918"/>
</dbReference>
<sequence length="313" mass="34651">MPSDGDFEVKVEINGVPAEEYNVTTVTTDDEIRQTRCNIASIAGARFITKSRYIHGGIDFTTNFVPLLKVDGTSIIQGGGRLTDRDYLLDYAIDGNQRRPLEFAPMKAIADPSELRGLEEEKAMVDNQQAGQVGSITVEIWTASFTQRAQPYVPHRADYLKQKVLGEGQKKAVFVTHSTGFGQSIGQYNPPATITHRHQKVAEFIFYYASRESLEMAGKIPKSLTSTKKRHAESDDDDDHEPVKKESDVKLAKVKAEKRRRLAESNAAASSASGPKKVVSLDDSDDERPRPARPASTQPQEKIVISLLDSDED</sequence>
<organism evidence="3 4">
    <name type="scientific">Catenaria anguillulae PL171</name>
    <dbReference type="NCBI Taxonomy" id="765915"/>
    <lineage>
        <taxon>Eukaryota</taxon>
        <taxon>Fungi</taxon>
        <taxon>Fungi incertae sedis</taxon>
        <taxon>Blastocladiomycota</taxon>
        <taxon>Blastocladiomycetes</taxon>
        <taxon>Blastocladiales</taxon>
        <taxon>Catenariaceae</taxon>
        <taxon>Catenaria</taxon>
    </lineage>
</organism>
<evidence type="ECO:0000256" key="1">
    <source>
        <dbReference type="SAM" id="MobiDB-lite"/>
    </source>
</evidence>
<feature type="compositionally biased region" description="Basic and acidic residues" evidence="1">
    <location>
        <begin position="241"/>
        <end position="255"/>
    </location>
</feature>
<dbReference type="OrthoDB" id="3364132at2759"/>
<evidence type="ECO:0000313" key="4">
    <source>
        <dbReference type="Proteomes" id="UP000193411"/>
    </source>
</evidence>
<dbReference type="AlphaFoldDB" id="A0A1Y2HRU0"/>
<dbReference type="Pfam" id="PF25534">
    <property type="entry name" value="DUF7918"/>
    <property type="match status" value="1"/>
</dbReference>
<dbReference type="PANTHER" id="PTHR36223:SF1">
    <property type="entry name" value="TRANSCRIPTION ELONGATION FACTOR EAF N-TERMINAL DOMAIN-CONTAINING PROTEIN"/>
    <property type="match status" value="1"/>
</dbReference>